<keyword evidence="1" id="KW-0732">Signal</keyword>
<accession>A0A4Z0QHP8</accession>
<feature type="chain" id="PRO_5021453859" description="DUF3298 domain-containing protein" evidence="1">
    <location>
        <begin position="22"/>
        <end position="397"/>
    </location>
</feature>
<reference evidence="2 3" key="1">
    <citation type="submission" date="2019-04" db="EMBL/GenBank/DDBJ databases">
        <authorList>
            <person name="Feng G."/>
            <person name="Zhang J."/>
            <person name="Zhu H."/>
        </authorList>
    </citation>
    <scope>NUCLEOTIDE SEQUENCE [LARGE SCALE GENOMIC DNA]</scope>
    <source>
        <strain evidence="2 3">9PBR-1</strain>
    </source>
</reference>
<keyword evidence="3" id="KW-1185">Reference proteome</keyword>
<feature type="signal peptide" evidence="1">
    <location>
        <begin position="1"/>
        <end position="21"/>
    </location>
</feature>
<name>A0A4Z0QHP8_9BACT</name>
<comment type="caution">
    <text evidence="2">The sequence shown here is derived from an EMBL/GenBank/DDBJ whole genome shotgun (WGS) entry which is preliminary data.</text>
</comment>
<dbReference type="Proteomes" id="UP000298471">
    <property type="component" value="Unassembled WGS sequence"/>
</dbReference>
<dbReference type="AlphaFoldDB" id="A0A4Z0QHP8"/>
<gene>
    <name evidence="2" type="ORF">E5K02_04730</name>
</gene>
<dbReference type="RefSeq" id="WP_135392558.1">
    <property type="nucleotide sequence ID" value="NZ_SRMB01000001.1"/>
</dbReference>
<dbReference type="OrthoDB" id="594879at2"/>
<organism evidence="2 3">
    <name type="scientific">Hymenobacter metallicola</name>
    <dbReference type="NCBI Taxonomy" id="2563114"/>
    <lineage>
        <taxon>Bacteria</taxon>
        <taxon>Pseudomonadati</taxon>
        <taxon>Bacteroidota</taxon>
        <taxon>Cytophagia</taxon>
        <taxon>Cytophagales</taxon>
        <taxon>Hymenobacteraceae</taxon>
        <taxon>Hymenobacter</taxon>
    </lineage>
</organism>
<dbReference type="EMBL" id="SRMB01000001">
    <property type="protein sequence ID" value="TGE28773.1"/>
    <property type="molecule type" value="Genomic_DNA"/>
</dbReference>
<evidence type="ECO:0000313" key="3">
    <source>
        <dbReference type="Proteomes" id="UP000298471"/>
    </source>
</evidence>
<sequence>MRRLLVLLLAGLGLGSGPVAAQTLNPAADSVVRPVPGSASFVGPPDTSARPTRLYHERLAGPRRLRGAIGKFPITMELDSANGSYTGGYYYERWGVWQEARFDAGPGPRTVNVCETPAGDITGQLRLPGKKGGTVRGTWENADGRRTAPFTLRETYAKAARYEQDLWEMWRYNAWRETSQQPRDSAFFYQFYLEVKLPQNPGAERRLRQVLAAPVSAEMMPLYLDTLLRRKQRQDKGYQFHGSTDVVYNGNNLFSVMRVSSFQQGPDYQPHEWYDGVSFDLRTGRRLKLADLLVKDYQKRLLSLFQRSVERYLAGLPASRAVKAPLPRLPVGGFVLAPAGLVFTLDDRDDARLSKAGAGTADRFLEIVLTYEELLPLIKRSGPLGPVLQERGLVPKK</sequence>
<evidence type="ECO:0008006" key="4">
    <source>
        <dbReference type="Google" id="ProtNLM"/>
    </source>
</evidence>
<evidence type="ECO:0000256" key="1">
    <source>
        <dbReference type="SAM" id="SignalP"/>
    </source>
</evidence>
<evidence type="ECO:0000313" key="2">
    <source>
        <dbReference type="EMBL" id="TGE28773.1"/>
    </source>
</evidence>
<proteinExistence type="predicted"/>
<protein>
    <recommendedName>
        <fullName evidence="4">DUF3298 domain-containing protein</fullName>
    </recommendedName>
</protein>